<comment type="caution">
    <text evidence="2">The sequence shown here is derived from an EMBL/GenBank/DDBJ whole genome shotgun (WGS) entry which is preliminary data.</text>
</comment>
<feature type="domain" description="Bacterial bifunctional deaminase-reductase C-terminal" evidence="1">
    <location>
        <begin position="3"/>
        <end position="187"/>
    </location>
</feature>
<sequence length="194" mass="21284">MRKLTAVEFLSVDGVMQGYGSPGEDTSGGFRHGGWAAHFAADDELMAANAEGLSATGAYLFGRRTYEKMAAFWPTGPSDVPFTSHLNNTPKYVASTTLREVTWQKTFLLEGDVPEAVTKLKHQEGGDIVILGSGMLVRTLMGHDLVDRFTLLVHPLLLGSGKRLFPDDQEMRRLRLIDSRTTRKGTVVLGYQPA</sequence>
<dbReference type="AlphaFoldDB" id="A0A931GJF8"/>
<dbReference type="InterPro" id="IPR024072">
    <property type="entry name" value="DHFR-like_dom_sf"/>
</dbReference>
<reference evidence="2" key="1">
    <citation type="submission" date="2020-11" db="EMBL/GenBank/DDBJ databases">
        <title>Sequencing the genomes of 1000 actinobacteria strains.</title>
        <authorList>
            <person name="Klenk H.-P."/>
        </authorList>
    </citation>
    <scope>NUCLEOTIDE SEQUENCE</scope>
    <source>
        <strain evidence="2">DSM 43175</strain>
    </source>
</reference>
<name>A0A931GJF8_9ACTN</name>
<evidence type="ECO:0000313" key="2">
    <source>
        <dbReference type="EMBL" id="MBG6089132.1"/>
    </source>
</evidence>
<dbReference type="PANTHER" id="PTHR38011">
    <property type="entry name" value="DIHYDROFOLATE REDUCTASE FAMILY PROTEIN (AFU_ORTHOLOGUE AFUA_8G06820)"/>
    <property type="match status" value="1"/>
</dbReference>
<dbReference type="Gene3D" id="3.40.430.10">
    <property type="entry name" value="Dihydrofolate Reductase, subunit A"/>
    <property type="match status" value="1"/>
</dbReference>
<dbReference type="EMBL" id="JADOUA010000001">
    <property type="protein sequence ID" value="MBG6089132.1"/>
    <property type="molecule type" value="Genomic_DNA"/>
</dbReference>
<evidence type="ECO:0000313" key="3">
    <source>
        <dbReference type="Proteomes" id="UP000614047"/>
    </source>
</evidence>
<dbReference type="InterPro" id="IPR002734">
    <property type="entry name" value="RibDG_C"/>
</dbReference>
<proteinExistence type="predicted"/>
<dbReference type="PANTHER" id="PTHR38011:SF2">
    <property type="entry name" value="BIFUNCTIONAL DEAMINASE-REDUCTASE DOMAIN PROTEIN"/>
    <property type="match status" value="1"/>
</dbReference>
<dbReference type="GO" id="GO:0009231">
    <property type="term" value="P:riboflavin biosynthetic process"/>
    <property type="evidence" value="ECO:0007669"/>
    <property type="project" value="InterPro"/>
</dbReference>
<evidence type="ECO:0000259" key="1">
    <source>
        <dbReference type="Pfam" id="PF01872"/>
    </source>
</evidence>
<dbReference type="GO" id="GO:0008703">
    <property type="term" value="F:5-amino-6-(5-phosphoribosylamino)uracil reductase activity"/>
    <property type="evidence" value="ECO:0007669"/>
    <property type="project" value="InterPro"/>
</dbReference>
<dbReference type="Pfam" id="PF01872">
    <property type="entry name" value="RibD_C"/>
    <property type="match status" value="1"/>
</dbReference>
<dbReference type="RefSeq" id="WP_197011775.1">
    <property type="nucleotide sequence ID" value="NZ_BAABES010000022.1"/>
</dbReference>
<organism evidence="2 3">
    <name type="scientific">Actinomadura viridis</name>
    <dbReference type="NCBI Taxonomy" id="58110"/>
    <lineage>
        <taxon>Bacteria</taxon>
        <taxon>Bacillati</taxon>
        <taxon>Actinomycetota</taxon>
        <taxon>Actinomycetes</taxon>
        <taxon>Streptosporangiales</taxon>
        <taxon>Thermomonosporaceae</taxon>
        <taxon>Actinomadura</taxon>
    </lineage>
</organism>
<gene>
    <name evidence="2" type="ORF">IW256_003245</name>
</gene>
<accession>A0A931GJF8</accession>
<protein>
    <submittedName>
        <fullName evidence="2">Dihydrofolate reductase</fullName>
    </submittedName>
</protein>
<keyword evidence="3" id="KW-1185">Reference proteome</keyword>
<dbReference type="SUPFAM" id="SSF53597">
    <property type="entry name" value="Dihydrofolate reductase-like"/>
    <property type="match status" value="1"/>
</dbReference>
<dbReference type="Proteomes" id="UP000614047">
    <property type="component" value="Unassembled WGS sequence"/>
</dbReference>
<dbReference type="InterPro" id="IPR050765">
    <property type="entry name" value="Riboflavin_Biosynth_HTPR"/>
</dbReference>